<dbReference type="Pfam" id="PF05036">
    <property type="entry name" value="SPOR"/>
    <property type="match status" value="1"/>
</dbReference>
<dbReference type="Proteomes" id="UP000015455">
    <property type="component" value="Unassembled WGS sequence"/>
</dbReference>
<gene>
    <name evidence="3" type="ORF">M622_00125</name>
</gene>
<keyword evidence="4" id="KW-1185">Reference proteome</keyword>
<feature type="region of interest" description="Disordered" evidence="1">
    <location>
        <begin position="41"/>
        <end position="77"/>
    </location>
</feature>
<protein>
    <recommendedName>
        <fullName evidence="2">SPOR domain-containing protein</fullName>
    </recommendedName>
</protein>
<dbReference type="STRING" id="1348657.M622_00125"/>
<feature type="compositionally biased region" description="Polar residues" evidence="1">
    <location>
        <begin position="48"/>
        <end position="57"/>
    </location>
</feature>
<dbReference type="EMBL" id="ATJV01000001">
    <property type="protein sequence ID" value="EPZ17206.1"/>
    <property type="molecule type" value="Genomic_DNA"/>
</dbReference>
<dbReference type="InterPro" id="IPR007730">
    <property type="entry name" value="SPOR-like_dom"/>
</dbReference>
<sequence>MSPQAAPRDARQQRNSALRRAAGALLGAIVVLVLALALDQEPGGGVGTQTRASQPQEVTPPPSAQITVAADEEEAAPGVPPLAVAAPAAPTPLADVLPMTEGAAARPPVVGEAPASVPSARERPPPSLAALMAEAASAPVDGYRIQLGVFSDPQNAIGLAHELNARGLAAGIQSRVVLGPFGDRDAAHKAQAALRAAGVEAGMLLPPARKKR</sequence>
<evidence type="ECO:0000259" key="2">
    <source>
        <dbReference type="Pfam" id="PF05036"/>
    </source>
</evidence>
<feature type="domain" description="SPOR" evidence="2">
    <location>
        <begin position="141"/>
        <end position="201"/>
    </location>
</feature>
<dbReference type="PATRIC" id="fig|1348657.5.peg.25"/>
<dbReference type="OrthoDB" id="5298834at2"/>
<organism evidence="3 4">
    <name type="scientific">Thauera terpenica 58Eu</name>
    <dbReference type="NCBI Taxonomy" id="1348657"/>
    <lineage>
        <taxon>Bacteria</taxon>
        <taxon>Pseudomonadati</taxon>
        <taxon>Pseudomonadota</taxon>
        <taxon>Betaproteobacteria</taxon>
        <taxon>Rhodocyclales</taxon>
        <taxon>Zoogloeaceae</taxon>
        <taxon>Thauera</taxon>
    </lineage>
</organism>
<accession>S9ZRH1</accession>
<dbReference type="Gene3D" id="3.30.70.1070">
    <property type="entry name" value="Sporulation related repeat"/>
    <property type="match status" value="1"/>
</dbReference>
<evidence type="ECO:0000256" key="1">
    <source>
        <dbReference type="SAM" id="MobiDB-lite"/>
    </source>
</evidence>
<comment type="caution">
    <text evidence="3">The sequence shown here is derived from an EMBL/GenBank/DDBJ whole genome shotgun (WGS) entry which is preliminary data.</text>
</comment>
<dbReference type="AlphaFoldDB" id="S9ZRH1"/>
<dbReference type="InterPro" id="IPR036680">
    <property type="entry name" value="SPOR-like_sf"/>
</dbReference>
<proteinExistence type="predicted"/>
<dbReference type="SUPFAM" id="SSF110997">
    <property type="entry name" value="Sporulation related repeat"/>
    <property type="match status" value="1"/>
</dbReference>
<dbReference type="GO" id="GO:0042834">
    <property type="term" value="F:peptidoglycan binding"/>
    <property type="evidence" value="ECO:0007669"/>
    <property type="project" value="InterPro"/>
</dbReference>
<evidence type="ECO:0000313" key="3">
    <source>
        <dbReference type="EMBL" id="EPZ17206.1"/>
    </source>
</evidence>
<dbReference type="RefSeq" id="WP_021247489.1">
    <property type="nucleotide sequence ID" value="NZ_ATJV01000001.1"/>
</dbReference>
<name>S9ZRH1_9RHOO</name>
<reference evidence="3 4" key="1">
    <citation type="submission" date="2013-06" db="EMBL/GenBank/DDBJ databases">
        <title>Draft genome sequence of Thauera terpenica.</title>
        <authorList>
            <person name="Liu B."/>
            <person name="Frostegard A.H."/>
            <person name="Shapleigh J.P."/>
        </authorList>
    </citation>
    <scope>NUCLEOTIDE SEQUENCE [LARGE SCALE GENOMIC DNA]</scope>
    <source>
        <strain evidence="3 4">58Eu</strain>
    </source>
</reference>
<evidence type="ECO:0000313" key="4">
    <source>
        <dbReference type="Proteomes" id="UP000015455"/>
    </source>
</evidence>